<feature type="domain" description="HD-GYP" evidence="3">
    <location>
        <begin position="745"/>
        <end position="953"/>
    </location>
</feature>
<feature type="transmembrane region" description="Helical" evidence="1">
    <location>
        <begin position="7"/>
        <end position="28"/>
    </location>
</feature>
<feature type="transmembrane region" description="Helical" evidence="1">
    <location>
        <begin position="310"/>
        <end position="328"/>
    </location>
</feature>
<dbReference type="Gene3D" id="6.10.340.10">
    <property type="match status" value="1"/>
</dbReference>
<proteinExistence type="predicted"/>
<reference evidence="4 5" key="1">
    <citation type="submission" date="2020-08" db="EMBL/GenBank/DDBJ databases">
        <title>Genomic Encyclopedia of Type Strains, Phase IV (KMG-IV): sequencing the most valuable type-strain genomes for metagenomic binning, comparative biology and taxonomic classification.</title>
        <authorList>
            <person name="Goeker M."/>
        </authorList>
    </citation>
    <scope>NUCLEOTIDE SEQUENCE [LARGE SCALE GENOMIC DNA]</scope>
    <source>
        <strain evidence="4 5">DSM 22975</strain>
    </source>
</reference>
<evidence type="ECO:0000313" key="4">
    <source>
        <dbReference type="EMBL" id="MBB6054774.1"/>
    </source>
</evidence>
<keyword evidence="1" id="KW-0472">Membrane</keyword>
<comment type="caution">
    <text evidence="4">The sequence shown here is derived from an EMBL/GenBank/DDBJ whole genome shotgun (WGS) entry which is preliminary data.</text>
</comment>
<dbReference type="PANTHER" id="PTHR43155">
    <property type="entry name" value="CYCLIC DI-GMP PHOSPHODIESTERASE PA4108-RELATED"/>
    <property type="match status" value="1"/>
</dbReference>
<evidence type="ECO:0000313" key="5">
    <source>
        <dbReference type="Proteomes" id="UP000585721"/>
    </source>
</evidence>
<dbReference type="AlphaFoldDB" id="A0A841G6K7"/>
<dbReference type="Gene3D" id="3.30.450.40">
    <property type="match status" value="1"/>
</dbReference>
<dbReference type="SMART" id="SM00471">
    <property type="entry name" value="HDc"/>
    <property type="match status" value="1"/>
</dbReference>
<dbReference type="InterPro" id="IPR003607">
    <property type="entry name" value="HD/PDEase_dom"/>
</dbReference>
<evidence type="ECO:0000259" key="2">
    <source>
        <dbReference type="PROSITE" id="PS50885"/>
    </source>
</evidence>
<feature type="domain" description="HAMP" evidence="2">
    <location>
        <begin position="368"/>
        <end position="421"/>
    </location>
</feature>
<dbReference type="PROSITE" id="PS50885">
    <property type="entry name" value="HAMP"/>
    <property type="match status" value="1"/>
</dbReference>
<dbReference type="PANTHER" id="PTHR43155:SF2">
    <property type="entry name" value="CYCLIC DI-GMP PHOSPHODIESTERASE PA4108"/>
    <property type="match status" value="1"/>
</dbReference>
<keyword evidence="1" id="KW-1133">Transmembrane helix</keyword>
<gene>
    <name evidence="4" type="ORF">HNR75_000646</name>
</gene>
<dbReference type="PROSITE" id="PS51832">
    <property type="entry name" value="HD_GYP"/>
    <property type="match status" value="1"/>
</dbReference>
<dbReference type="PROSITE" id="PS51257">
    <property type="entry name" value="PROKAR_LIPOPROTEIN"/>
    <property type="match status" value="1"/>
</dbReference>
<dbReference type="Pfam" id="PF13487">
    <property type="entry name" value="HD_5"/>
    <property type="match status" value="1"/>
</dbReference>
<organism evidence="4 5">
    <name type="scientific">Tolumonas osonensis</name>
    <dbReference type="NCBI Taxonomy" id="675874"/>
    <lineage>
        <taxon>Bacteria</taxon>
        <taxon>Pseudomonadati</taxon>
        <taxon>Pseudomonadota</taxon>
        <taxon>Gammaproteobacteria</taxon>
        <taxon>Aeromonadales</taxon>
        <taxon>Aeromonadaceae</taxon>
        <taxon>Tolumonas</taxon>
    </lineage>
</organism>
<dbReference type="GO" id="GO:0008081">
    <property type="term" value="F:phosphoric diester hydrolase activity"/>
    <property type="evidence" value="ECO:0007669"/>
    <property type="project" value="UniProtKB-ARBA"/>
</dbReference>
<feature type="transmembrane region" description="Helical" evidence="1">
    <location>
        <begin position="349"/>
        <end position="367"/>
    </location>
</feature>
<keyword evidence="5" id="KW-1185">Reference proteome</keyword>
<dbReference type="SUPFAM" id="SSF109604">
    <property type="entry name" value="HD-domain/PDEase-like"/>
    <property type="match status" value="2"/>
</dbReference>
<dbReference type="EMBL" id="JACHGR010000002">
    <property type="protein sequence ID" value="MBB6054774.1"/>
    <property type="molecule type" value="Genomic_DNA"/>
</dbReference>
<protein>
    <submittedName>
        <fullName evidence="4">HD-GYP domain-containing protein (C-di-GMP phosphodiesterase class II)/HAMP domain-containing protein</fullName>
    </submittedName>
</protein>
<accession>A0A841G6K7</accession>
<evidence type="ECO:0000259" key="3">
    <source>
        <dbReference type="PROSITE" id="PS51832"/>
    </source>
</evidence>
<dbReference type="GO" id="GO:0007165">
    <property type="term" value="P:signal transduction"/>
    <property type="evidence" value="ECO:0007669"/>
    <property type="project" value="InterPro"/>
</dbReference>
<dbReference type="CDD" id="cd00077">
    <property type="entry name" value="HDc"/>
    <property type="match status" value="1"/>
</dbReference>
<dbReference type="SUPFAM" id="SSF55781">
    <property type="entry name" value="GAF domain-like"/>
    <property type="match status" value="1"/>
</dbReference>
<dbReference type="RefSeq" id="WP_188025578.1">
    <property type="nucleotide sequence ID" value="NZ_JACHGR010000002.1"/>
</dbReference>
<dbReference type="InterPro" id="IPR029016">
    <property type="entry name" value="GAF-like_dom_sf"/>
</dbReference>
<dbReference type="InterPro" id="IPR037522">
    <property type="entry name" value="HD_GYP_dom"/>
</dbReference>
<dbReference type="Gene3D" id="1.10.3210.10">
    <property type="entry name" value="Hypothetical protein af1432"/>
    <property type="match status" value="2"/>
</dbReference>
<dbReference type="InterPro" id="IPR003660">
    <property type="entry name" value="HAMP_dom"/>
</dbReference>
<dbReference type="Proteomes" id="UP000585721">
    <property type="component" value="Unassembled WGS sequence"/>
</dbReference>
<name>A0A841G6K7_9GAMM</name>
<sequence length="969" mass="110376">MRNRIPLYVHIATLFFLLFLVLGCALVFQGYQQTLSGNFRHEQQNFAHQSTEVEQLLQLTIRPASTSLLLFSHSHIATAQTLEQRLSDLPQFTELLRSNEALSAIYIGYSNGDFFLIRKFNAETRLSLQEKPPENAAFLVQSIDKKGEIREGRFLFYDAGLRLIESRTMPDYNFDPRTRIWYQEALQNDGVVMSRPYIFYTTREPGSTLAIKSGSSQAVIGADLSIQHLSQLLAKMPRPQGSELVMFDDQGQLIATAQESVSNFQETSTLPQLDSLNIPVLKKLHEEVSRQKLVIGTRQELSLRLDNNNLWMGYLTAMSSGSGHLYYLSFLLPADTLYAPARKNALESTYTLTFILLIMLPGIWYVAKRTTRPLSVLRREIDAIRNFDFEGEREFSSRILEISDLADAMTGMRQTMRNFISIDKALGAEHKFDPLLTRILQETLKAIAASGGIIYLKQDKDKRMEPARAFWQQNEITTLSGFSVSEEHTLLPAVNGRRIVHLAEEADWLRDFESLAPFNEHYLLVAEPLLNHRKDVIGILVVILLHNHELQDVNARINLIGALSGTAAVAIGAQRLIEEQKQLLESFIALVAGAIDAKSAYTGGHCQRVPELTRLLAQAACDQQEGPFADYHLDDEQWEAIHIASWLHDCGKVTTPEYVVDKATKLEMLYDRIHEIRMRFEVLKRDAHIAALNSALSDAQRQVITASLEPIWKELDDDFAFIAECNLGSEVMAPERIDRLQRIARRQWMRTLSDRSGVSHEELQRKMQTPVQPLPCPEPLLADRPEHLIPRPLSEQLTDDNPWGFKVQVPEYLYNRGELYSLSVTHGTLTDEERYKINQHIIQTIIMLNKLPFPQHLQNVPEIAGGHHEKMDGSGYPRRLTKDELSIPARMIAVADIFEALTARDRPYKPGKPISEALLLMRRMVQENHIDRELFILFVQSDVWRHYAEQSLPPEQLDHVDKSALLVGI</sequence>
<dbReference type="GO" id="GO:0016020">
    <property type="term" value="C:membrane"/>
    <property type="evidence" value="ECO:0007669"/>
    <property type="project" value="InterPro"/>
</dbReference>
<evidence type="ECO:0000256" key="1">
    <source>
        <dbReference type="SAM" id="Phobius"/>
    </source>
</evidence>
<keyword evidence="1" id="KW-0812">Transmembrane</keyword>
<dbReference type="Gene3D" id="3.30.450.20">
    <property type="entry name" value="PAS domain"/>
    <property type="match status" value="2"/>
</dbReference>